<evidence type="ECO:0000313" key="3">
    <source>
        <dbReference type="Proteomes" id="UP001259572"/>
    </source>
</evidence>
<feature type="signal peptide" evidence="1">
    <location>
        <begin position="1"/>
        <end position="16"/>
    </location>
</feature>
<dbReference type="Pfam" id="PF11720">
    <property type="entry name" value="Inhibitor_I78"/>
    <property type="match status" value="1"/>
</dbReference>
<name>A0ABU3Q452_9SPHN</name>
<feature type="chain" id="PRO_5047455121" evidence="1">
    <location>
        <begin position="17"/>
        <end position="99"/>
    </location>
</feature>
<evidence type="ECO:0000256" key="1">
    <source>
        <dbReference type="SAM" id="SignalP"/>
    </source>
</evidence>
<dbReference type="RefSeq" id="WP_315723141.1">
    <property type="nucleotide sequence ID" value="NZ_JAVUPU010000001.1"/>
</dbReference>
<dbReference type="EMBL" id="JAVUPU010000001">
    <property type="protein sequence ID" value="MDT9597715.1"/>
    <property type="molecule type" value="Genomic_DNA"/>
</dbReference>
<keyword evidence="3" id="KW-1185">Reference proteome</keyword>
<dbReference type="Proteomes" id="UP001259572">
    <property type="component" value="Unassembled WGS sequence"/>
</dbReference>
<evidence type="ECO:0000313" key="2">
    <source>
        <dbReference type="EMBL" id="MDT9597715.1"/>
    </source>
</evidence>
<gene>
    <name evidence="2" type="ORF">RQX22_01970</name>
</gene>
<dbReference type="InterPro" id="IPR021719">
    <property type="entry name" value="Prot_inh_I78"/>
</dbReference>
<dbReference type="PROSITE" id="PS51257">
    <property type="entry name" value="PROKAR_LIPOPROTEIN"/>
    <property type="match status" value="1"/>
</dbReference>
<organism evidence="2 3">
    <name type="scientific">Sphingosinicella rhizophila</name>
    <dbReference type="NCBI Taxonomy" id="3050082"/>
    <lineage>
        <taxon>Bacteria</taxon>
        <taxon>Pseudomonadati</taxon>
        <taxon>Pseudomonadota</taxon>
        <taxon>Alphaproteobacteria</taxon>
        <taxon>Sphingomonadales</taxon>
        <taxon>Sphingosinicellaceae</taxon>
        <taxon>Sphingosinicella</taxon>
    </lineage>
</organism>
<reference evidence="2 3" key="1">
    <citation type="submission" date="2023-05" db="EMBL/GenBank/DDBJ databases">
        <authorList>
            <person name="Guo Y."/>
        </authorList>
    </citation>
    <scope>NUCLEOTIDE SEQUENCE [LARGE SCALE GENOMIC DNA]</scope>
    <source>
        <strain evidence="2 3">GR2756</strain>
    </source>
</reference>
<sequence length="99" mass="10611">MKALVGLAMLATSACASSVAEGHKETAPGGNGRKCHAQEAQPLLGRDASTALGAEAMRLSQAERLRWIPEGAAVTMDYRETRLNIQLDRQNKVVKIYCG</sequence>
<accession>A0ABU3Q452</accession>
<proteinExistence type="predicted"/>
<protein>
    <submittedName>
        <fullName evidence="2">I78 family peptidase inhibitor</fullName>
    </submittedName>
</protein>
<dbReference type="Gene3D" id="3.30.10.10">
    <property type="entry name" value="Trypsin Inhibitor V, subunit A"/>
    <property type="match status" value="1"/>
</dbReference>
<keyword evidence="1" id="KW-0732">Signal</keyword>
<comment type="caution">
    <text evidence="2">The sequence shown here is derived from an EMBL/GenBank/DDBJ whole genome shotgun (WGS) entry which is preliminary data.</text>
</comment>